<evidence type="ECO:0000259" key="4">
    <source>
        <dbReference type="Pfam" id="PF00338"/>
    </source>
</evidence>
<evidence type="ECO:0000256" key="1">
    <source>
        <dbReference type="ARBA" id="ARBA00007102"/>
    </source>
</evidence>
<dbReference type="AlphaFoldDB" id="A0A2G9TPL4"/>
<dbReference type="OrthoDB" id="10248551at2759"/>
<keyword evidence="6" id="KW-1185">Reference proteome</keyword>
<organism evidence="5 6">
    <name type="scientific">Teladorsagia circumcincta</name>
    <name type="common">Brown stomach worm</name>
    <name type="synonym">Ostertagia circumcincta</name>
    <dbReference type="NCBI Taxonomy" id="45464"/>
    <lineage>
        <taxon>Eukaryota</taxon>
        <taxon>Metazoa</taxon>
        <taxon>Ecdysozoa</taxon>
        <taxon>Nematoda</taxon>
        <taxon>Chromadorea</taxon>
        <taxon>Rhabditida</taxon>
        <taxon>Rhabditina</taxon>
        <taxon>Rhabditomorpha</taxon>
        <taxon>Strongyloidea</taxon>
        <taxon>Trichostrongylidae</taxon>
        <taxon>Teladorsagia</taxon>
    </lineage>
</organism>
<sequence>MKDSLSIPTKVLGITTRKTPWGEESKTWDRFKMGIHEPLINLHTPADLLRQITSISVANPVSMLRSLRVTETSPEMD</sequence>
<keyword evidence="3" id="KW-0687">Ribonucleoprotein</keyword>
<dbReference type="Pfam" id="PF00338">
    <property type="entry name" value="Ribosomal_S10"/>
    <property type="match status" value="1"/>
</dbReference>
<evidence type="ECO:0000313" key="6">
    <source>
        <dbReference type="Proteomes" id="UP000230423"/>
    </source>
</evidence>
<dbReference type="GO" id="GO:1990904">
    <property type="term" value="C:ribonucleoprotein complex"/>
    <property type="evidence" value="ECO:0007669"/>
    <property type="project" value="UniProtKB-KW"/>
</dbReference>
<dbReference type="Gene3D" id="3.30.70.600">
    <property type="entry name" value="Ribosomal protein S10 domain"/>
    <property type="match status" value="1"/>
</dbReference>
<feature type="domain" description="Small ribosomal subunit protein uS10" evidence="4">
    <location>
        <begin position="2"/>
        <end position="61"/>
    </location>
</feature>
<dbReference type="GO" id="GO:0003735">
    <property type="term" value="F:structural constituent of ribosome"/>
    <property type="evidence" value="ECO:0007669"/>
    <property type="project" value="InterPro"/>
</dbReference>
<evidence type="ECO:0000256" key="3">
    <source>
        <dbReference type="ARBA" id="ARBA00023274"/>
    </source>
</evidence>
<name>A0A2G9TPL4_TELCI</name>
<proteinExistence type="inferred from homology"/>
<gene>
    <name evidence="5" type="ORF">TELCIR_18582</name>
</gene>
<dbReference type="GO" id="GO:0006412">
    <property type="term" value="P:translation"/>
    <property type="evidence" value="ECO:0007669"/>
    <property type="project" value="InterPro"/>
</dbReference>
<protein>
    <submittedName>
        <fullName evidence="5">Ribosomal protein S10p/S20e</fullName>
    </submittedName>
</protein>
<dbReference type="PANTHER" id="PTHR11700">
    <property type="entry name" value="30S RIBOSOMAL PROTEIN S10 FAMILY MEMBER"/>
    <property type="match status" value="1"/>
</dbReference>
<evidence type="ECO:0000256" key="2">
    <source>
        <dbReference type="ARBA" id="ARBA00022980"/>
    </source>
</evidence>
<accession>A0A2G9TPL4</accession>
<dbReference type="InterPro" id="IPR027486">
    <property type="entry name" value="Ribosomal_uS10_dom"/>
</dbReference>
<evidence type="ECO:0000313" key="5">
    <source>
        <dbReference type="EMBL" id="PIO59939.1"/>
    </source>
</evidence>
<dbReference type="InterPro" id="IPR001848">
    <property type="entry name" value="Ribosomal_uS10"/>
</dbReference>
<dbReference type="Proteomes" id="UP000230423">
    <property type="component" value="Unassembled WGS sequence"/>
</dbReference>
<keyword evidence="2 5" id="KW-0689">Ribosomal protein</keyword>
<dbReference type="EMBL" id="KZ356528">
    <property type="protein sequence ID" value="PIO59939.1"/>
    <property type="molecule type" value="Genomic_DNA"/>
</dbReference>
<dbReference type="InterPro" id="IPR036838">
    <property type="entry name" value="Ribosomal_uS10_dom_sf"/>
</dbReference>
<comment type="similarity">
    <text evidence="1">Belongs to the universal ribosomal protein uS10 family.</text>
</comment>
<reference evidence="5 6" key="1">
    <citation type="submission" date="2015-09" db="EMBL/GenBank/DDBJ databases">
        <title>Draft genome of the parasitic nematode Teladorsagia circumcincta isolate WARC Sus (inbred).</title>
        <authorList>
            <person name="Mitreva M."/>
        </authorList>
    </citation>
    <scope>NUCLEOTIDE SEQUENCE [LARGE SCALE GENOMIC DNA]</scope>
    <source>
        <strain evidence="5 6">S</strain>
    </source>
</reference>
<dbReference type="GO" id="GO:0005840">
    <property type="term" value="C:ribosome"/>
    <property type="evidence" value="ECO:0007669"/>
    <property type="project" value="UniProtKB-KW"/>
</dbReference>
<dbReference type="SUPFAM" id="SSF54999">
    <property type="entry name" value="Ribosomal protein S10"/>
    <property type="match status" value="1"/>
</dbReference>